<keyword evidence="10" id="KW-0675">Receptor</keyword>
<dbReference type="InterPro" id="IPR008969">
    <property type="entry name" value="CarboxyPept-like_regulatory"/>
</dbReference>
<evidence type="ECO:0000256" key="1">
    <source>
        <dbReference type="ARBA" id="ARBA00004571"/>
    </source>
</evidence>
<dbReference type="EMBL" id="QKZK01000039">
    <property type="protein sequence ID" value="PZX11383.1"/>
    <property type="molecule type" value="Genomic_DNA"/>
</dbReference>
<evidence type="ECO:0000256" key="6">
    <source>
        <dbReference type="ARBA" id="ARBA00023136"/>
    </source>
</evidence>
<name>A0A2W7MV12_9BACT</name>
<dbReference type="RefSeq" id="WP_111446915.1">
    <property type="nucleotide sequence ID" value="NZ_QKZK01000039.1"/>
</dbReference>
<keyword evidence="2" id="KW-0813">Transport</keyword>
<evidence type="ECO:0000256" key="4">
    <source>
        <dbReference type="ARBA" id="ARBA00022692"/>
    </source>
</evidence>
<protein>
    <submittedName>
        <fullName evidence="10">Outer membrane receptor protein involved in Fe transport</fullName>
    </submittedName>
</protein>
<dbReference type="Gene3D" id="2.60.40.1120">
    <property type="entry name" value="Carboxypeptidase-like, regulatory domain"/>
    <property type="match status" value="1"/>
</dbReference>
<dbReference type="Pfam" id="PF13715">
    <property type="entry name" value="CarbopepD_reg_2"/>
    <property type="match status" value="1"/>
</dbReference>
<organism evidence="10 11">
    <name type="scientific">Breznakibacter xylanolyticus</name>
    <dbReference type="NCBI Taxonomy" id="990"/>
    <lineage>
        <taxon>Bacteria</taxon>
        <taxon>Pseudomonadati</taxon>
        <taxon>Bacteroidota</taxon>
        <taxon>Bacteroidia</taxon>
        <taxon>Marinilabiliales</taxon>
        <taxon>Marinilabiliaceae</taxon>
        <taxon>Breznakibacter</taxon>
    </lineage>
</organism>
<dbReference type="Proteomes" id="UP000249239">
    <property type="component" value="Unassembled WGS sequence"/>
</dbReference>
<evidence type="ECO:0000256" key="8">
    <source>
        <dbReference type="SAM" id="SignalP"/>
    </source>
</evidence>
<feature type="domain" description="TonB-dependent receptor plug" evidence="9">
    <location>
        <begin position="228"/>
        <end position="305"/>
    </location>
</feature>
<evidence type="ECO:0000313" key="11">
    <source>
        <dbReference type="Proteomes" id="UP000249239"/>
    </source>
</evidence>
<accession>A0A2W7MV12</accession>
<dbReference type="InterPro" id="IPR039426">
    <property type="entry name" value="TonB-dep_rcpt-like"/>
</dbReference>
<feature type="chain" id="PRO_5016017578" evidence="8">
    <location>
        <begin position="22"/>
        <end position="881"/>
    </location>
</feature>
<dbReference type="Pfam" id="PF07715">
    <property type="entry name" value="Plug"/>
    <property type="match status" value="1"/>
</dbReference>
<evidence type="ECO:0000256" key="5">
    <source>
        <dbReference type="ARBA" id="ARBA00022729"/>
    </source>
</evidence>
<dbReference type="PANTHER" id="PTHR30069:SF29">
    <property type="entry name" value="HEMOGLOBIN AND HEMOGLOBIN-HAPTOGLOBIN-BINDING PROTEIN 1-RELATED"/>
    <property type="match status" value="1"/>
</dbReference>
<keyword evidence="7" id="KW-0998">Cell outer membrane</keyword>
<dbReference type="Gene3D" id="2.40.170.20">
    <property type="entry name" value="TonB-dependent receptor, beta-barrel domain"/>
    <property type="match status" value="1"/>
</dbReference>
<dbReference type="InterPro" id="IPR037066">
    <property type="entry name" value="Plug_dom_sf"/>
</dbReference>
<gene>
    <name evidence="10" type="ORF">LX69_03110</name>
</gene>
<evidence type="ECO:0000256" key="3">
    <source>
        <dbReference type="ARBA" id="ARBA00022452"/>
    </source>
</evidence>
<evidence type="ECO:0000256" key="7">
    <source>
        <dbReference type="ARBA" id="ARBA00023237"/>
    </source>
</evidence>
<dbReference type="InterPro" id="IPR012910">
    <property type="entry name" value="Plug_dom"/>
</dbReference>
<comment type="caution">
    <text evidence="10">The sequence shown here is derived from an EMBL/GenBank/DDBJ whole genome shotgun (WGS) entry which is preliminary data.</text>
</comment>
<evidence type="ECO:0000313" key="10">
    <source>
        <dbReference type="EMBL" id="PZX11383.1"/>
    </source>
</evidence>
<dbReference type="SUPFAM" id="SSF49464">
    <property type="entry name" value="Carboxypeptidase regulatory domain-like"/>
    <property type="match status" value="1"/>
</dbReference>
<feature type="signal peptide" evidence="8">
    <location>
        <begin position="1"/>
        <end position="21"/>
    </location>
</feature>
<evidence type="ECO:0000256" key="2">
    <source>
        <dbReference type="ARBA" id="ARBA00022448"/>
    </source>
</evidence>
<dbReference type="GO" id="GO:0044718">
    <property type="term" value="P:siderophore transmembrane transport"/>
    <property type="evidence" value="ECO:0007669"/>
    <property type="project" value="TreeGrafter"/>
</dbReference>
<evidence type="ECO:0000259" key="9">
    <source>
        <dbReference type="Pfam" id="PF07715"/>
    </source>
</evidence>
<keyword evidence="6" id="KW-0472">Membrane</keyword>
<keyword evidence="5 8" id="KW-0732">Signal</keyword>
<dbReference type="PANTHER" id="PTHR30069">
    <property type="entry name" value="TONB-DEPENDENT OUTER MEMBRANE RECEPTOR"/>
    <property type="match status" value="1"/>
</dbReference>
<sequence>MTNLLKIIFLFFFLALAGHQAASQQLLDRIVEVSKTSGSAEQLLLHLEEQSEVVLSYSNQVCLPNRIIFNKQKGSIKFFLDQIFETCQVEYIERNNKIVIIPVKSGNREFHINGYIIDHDTGEPLIGANLFDFHANKGTSTNNFGYFSLPLNGGQITLGSSYIGYNTSLTQLNVKRDTLITIRLKPMPALQEISVLGKPIMSDIQRSGSGIIDIPVAQIKNIPSFMGEPDIIKAMQLFPGIQSGNEGFSGLYVRGGSSDQNLILLDDVPVYNMEHLLGLFTIFNPDVVNKVSLIKGGFPAQYGGRLSSVVDIRTYDGNQQQLNGSVGIGILSSKFSLNGPLWKGRTTFSISGRRTYYDLIQKAIPNDRLTSGSYFFYDLNAKLTHTLTRKDRLYVSIYNGSDDVSSKYNFKDITQSIINTDYDLTTSQLNDEVVTGWGNTVVSGRWNHIVNEKIFTNLTTSFSDYRFYNQQQQSNYQNNDWSTINLEYFSGIRDFTAKVDIDYYSSQGNTLKAGVGFTRHQFYPGINVVKTELSSNEKRDTTYGGQIIMGNELHAYLQDDITLTPTLKVNTGIHMSMFQTGKRTYHSIEPRLNARLLLTPTVSLKASYSAMTQYIHLLSSAMVSLPTDLWMPVTEQIEPMKAWQTSMSAEWQIRPEFNLTAEVYYKETNNLIDYKDNQNYFDTSSDWISKLTSGFGRSYGLELLLHRKMGDWSGWVGYTLSKSVNRFDDINQGNPFRANNDRRHDAALFLSYLLSPNADISMTWAIGSGKPVTLADEKYFAPSLPTASPNTSGYAEHYSERNSYTMPIYHRMDIGANFRKKIKLGERTISVGIMNVYGRQNAFFLFYADNINKNTGEVTRSLKQFSLFPIPLPYVRYTLKF</sequence>
<comment type="subcellular location">
    <subcellularLocation>
        <location evidence="1">Cell outer membrane</location>
        <topology evidence="1">Multi-pass membrane protein</topology>
    </subcellularLocation>
</comment>
<keyword evidence="4" id="KW-0812">Transmembrane</keyword>
<dbReference type="OrthoDB" id="1111684at2"/>
<keyword evidence="11" id="KW-1185">Reference proteome</keyword>
<dbReference type="Gene3D" id="2.170.130.10">
    <property type="entry name" value="TonB-dependent receptor, plug domain"/>
    <property type="match status" value="1"/>
</dbReference>
<dbReference type="InterPro" id="IPR036942">
    <property type="entry name" value="Beta-barrel_TonB_sf"/>
</dbReference>
<dbReference type="GO" id="GO:0009279">
    <property type="term" value="C:cell outer membrane"/>
    <property type="evidence" value="ECO:0007669"/>
    <property type="project" value="UniProtKB-SubCell"/>
</dbReference>
<reference evidence="10 11" key="1">
    <citation type="submission" date="2018-06" db="EMBL/GenBank/DDBJ databases">
        <title>Genomic Encyclopedia of Archaeal and Bacterial Type Strains, Phase II (KMG-II): from individual species to whole genera.</title>
        <authorList>
            <person name="Goeker M."/>
        </authorList>
    </citation>
    <scope>NUCLEOTIDE SEQUENCE [LARGE SCALE GENOMIC DNA]</scope>
    <source>
        <strain evidence="10 11">DSM 6779</strain>
    </source>
</reference>
<proteinExistence type="predicted"/>
<dbReference type="AlphaFoldDB" id="A0A2W7MV12"/>
<keyword evidence="3" id="KW-1134">Transmembrane beta strand</keyword>
<dbReference type="GO" id="GO:0015344">
    <property type="term" value="F:siderophore uptake transmembrane transporter activity"/>
    <property type="evidence" value="ECO:0007669"/>
    <property type="project" value="TreeGrafter"/>
</dbReference>
<dbReference type="SUPFAM" id="SSF56935">
    <property type="entry name" value="Porins"/>
    <property type="match status" value="1"/>
</dbReference>